<sequence>MVPHSGIYPGTLRFVGKTLRYVACYWIEAAVARYFESVAQKEHKEKPGKIEQHKAKMLHYSRRKRVSLNLCITDLEAYKNEQVLYKTHVEEYFETVVQHEQDGHYYFKEHRLLNTNANLKALRSSFVNKRIENIKSRFPEKSLLDFFYVLSMRTINFENLNTYGNEEILKLVSFYGEKQEIQPLEANVSGTMQALSLTETSWEVCLKEDNKEQYRDIVIKKDTMQNALRSEFFFDLDIIDDWIEKYDVKGSCTCTWAETDPDDCCCGLVAVELRVRQDAHTTLTEVGNDLFPKDALVAVRVIAGQVRTSFETLNRHIPYDYPCDNFRVHPQMSFANDFLTLSDVFFTPSGSSSLEDDLSDFVDR</sequence>
<accession>K1P6Q1</accession>
<gene>
    <name evidence="1" type="ORF">CGI_10001414</name>
</gene>
<dbReference type="HOGENOM" id="CLU_761305_0_0_1"/>
<protein>
    <submittedName>
        <fullName evidence="1">Uncharacterized protein</fullName>
    </submittedName>
</protein>
<dbReference type="AlphaFoldDB" id="K1P6Q1"/>
<proteinExistence type="predicted"/>
<reference evidence="1" key="1">
    <citation type="journal article" date="2012" name="Nature">
        <title>The oyster genome reveals stress adaptation and complexity of shell formation.</title>
        <authorList>
            <person name="Zhang G."/>
            <person name="Fang X."/>
            <person name="Guo X."/>
            <person name="Li L."/>
            <person name="Luo R."/>
            <person name="Xu F."/>
            <person name="Yang P."/>
            <person name="Zhang L."/>
            <person name="Wang X."/>
            <person name="Qi H."/>
            <person name="Xiong Z."/>
            <person name="Que H."/>
            <person name="Xie Y."/>
            <person name="Holland P.W."/>
            <person name="Paps J."/>
            <person name="Zhu Y."/>
            <person name="Wu F."/>
            <person name="Chen Y."/>
            <person name="Wang J."/>
            <person name="Peng C."/>
            <person name="Meng J."/>
            <person name="Yang L."/>
            <person name="Liu J."/>
            <person name="Wen B."/>
            <person name="Zhang N."/>
            <person name="Huang Z."/>
            <person name="Zhu Q."/>
            <person name="Feng Y."/>
            <person name="Mount A."/>
            <person name="Hedgecock D."/>
            <person name="Xu Z."/>
            <person name="Liu Y."/>
            <person name="Domazet-Loso T."/>
            <person name="Du Y."/>
            <person name="Sun X."/>
            <person name="Zhang S."/>
            <person name="Liu B."/>
            <person name="Cheng P."/>
            <person name="Jiang X."/>
            <person name="Li J."/>
            <person name="Fan D."/>
            <person name="Wang W."/>
            <person name="Fu W."/>
            <person name="Wang T."/>
            <person name="Wang B."/>
            <person name="Zhang J."/>
            <person name="Peng Z."/>
            <person name="Li Y."/>
            <person name="Li N."/>
            <person name="Wang J."/>
            <person name="Chen M."/>
            <person name="He Y."/>
            <person name="Tan F."/>
            <person name="Song X."/>
            <person name="Zheng Q."/>
            <person name="Huang R."/>
            <person name="Yang H."/>
            <person name="Du X."/>
            <person name="Chen L."/>
            <person name="Yang M."/>
            <person name="Gaffney P.M."/>
            <person name="Wang S."/>
            <person name="Luo L."/>
            <person name="She Z."/>
            <person name="Ming Y."/>
            <person name="Huang W."/>
            <person name="Zhang S."/>
            <person name="Huang B."/>
            <person name="Zhang Y."/>
            <person name="Qu T."/>
            <person name="Ni P."/>
            <person name="Miao G."/>
            <person name="Wang J."/>
            <person name="Wang Q."/>
            <person name="Steinberg C.E."/>
            <person name="Wang H."/>
            <person name="Li N."/>
            <person name="Qian L."/>
            <person name="Zhang G."/>
            <person name="Li Y."/>
            <person name="Yang H."/>
            <person name="Liu X."/>
            <person name="Wang J."/>
            <person name="Yin Y."/>
            <person name="Wang J."/>
        </authorList>
    </citation>
    <scope>NUCLEOTIDE SEQUENCE [LARGE SCALE GENOMIC DNA]</scope>
    <source>
        <strain evidence="1">05x7-T-G4-1.051#20</strain>
    </source>
</reference>
<evidence type="ECO:0000313" key="1">
    <source>
        <dbReference type="EMBL" id="EKC17253.1"/>
    </source>
</evidence>
<organism evidence="1">
    <name type="scientific">Magallana gigas</name>
    <name type="common">Pacific oyster</name>
    <name type="synonym">Crassostrea gigas</name>
    <dbReference type="NCBI Taxonomy" id="29159"/>
    <lineage>
        <taxon>Eukaryota</taxon>
        <taxon>Metazoa</taxon>
        <taxon>Spiralia</taxon>
        <taxon>Lophotrochozoa</taxon>
        <taxon>Mollusca</taxon>
        <taxon>Bivalvia</taxon>
        <taxon>Autobranchia</taxon>
        <taxon>Pteriomorphia</taxon>
        <taxon>Ostreida</taxon>
        <taxon>Ostreoidea</taxon>
        <taxon>Ostreidae</taxon>
        <taxon>Magallana</taxon>
    </lineage>
</organism>
<dbReference type="InParanoid" id="K1P6Q1"/>
<name>K1P6Q1_MAGGI</name>
<dbReference type="EMBL" id="JH823165">
    <property type="protein sequence ID" value="EKC17253.1"/>
    <property type="molecule type" value="Genomic_DNA"/>
</dbReference>